<dbReference type="Gene3D" id="3.40.50.720">
    <property type="entry name" value="NAD(P)-binding Rossmann-like Domain"/>
    <property type="match status" value="1"/>
</dbReference>
<dbReference type="Gene3D" id="3.90.550.10">
    <property type="entry name" value="Spore Coat Polysaccharide Biosynthesis Protein SpsA, Chain A"/>
    <property type="match status" value="1"/>
</dbReference>
<dbReference type="RefSeq" id="WP_217807285.1">
    <property type="nucleotide sequence ID" value="NZ_FXAM01000001.1"/>
</dbReference>
<dbReference type="EMBL" id="FXAM01000001">
    <property type="protein sequence ID" value="SMF94951.1"/>
    <property type="molecule type" value="Genomic_DNA"/>
</dbReference>
<dbReference type="InterPro" id="IPR029044">
    <property type="entry name" value="Nucleotide-diphossugar_trans"/>
</dbReference>
<sequence length="614" mass="68929">MSLISIIIVNFNAGPLLSECVRSALASTTPVEIIVADNRSQDASIAELRRRFPDEPRLKIIENADNLGFAKANNAAIPWTRGDYLLFLNPDCIIQPDTLARMLETLAANPGTGMAGCLIRNPDGSEQAGCRRSVPTPWRTFIRLTKLSILAKYDPRFESYVQTGQPMPDQPVEVEAISGAFMLVRRSAMDRVGLMDEGYFMHCEDLDWCMRFHQSGLEILFVPTVEILHVGGVCSHSRPISVEYYKHKGMVRFYRKFFRRQYPAMLMWLVLMAIGMRFLVRAMGYLLTHAFIAKPTPMLTEPSHPSPLPPSPGGERRHILVTGASSLIGDYLLPELAGLGFEVHALSRNPPQRDPHPSLHWHRFDITQDDPGDAFGAEAIVHLAPLWTLPPLVEKLAGSRVRRVIGFSSTSLFTKFQSSYEKERLMAHGLKNSEDRLADLCATHGMEWTVFRPTLVYRLGRDKNVTTIANFVRRFGFFPLVGSGHGLRQPVHAEDLARACVQALDNPRTYRKAYNLSGGETLTYREMVERIAHSQGRQTRIVTIPLPAFRIFLRGLSCLPIYRHLTPEMANRINLDMCFDHGPATRDMGFDPRAFLATGAAPTATRPEPLRARG</sequence>
<keyword evidence="1" id="KW-0812">Transmembrane</keyword>
<dbReference type="InterPro" id="IPR036291">
    <property type="entry name" value="NAD(P)-bd_dom_sf"/>
</dbReference>
<proteinExistence type="predicted"/>
<dbReference type="CDD" id="cd04186">
    <property type="entry name" value="GT_2_like_c"/>
    <property type="match status" value="1"/>
</dbReference>
<feature type="domain" description="Glycosyltransferase 2-like" evidence="2">
    <location>
        <begin position="5"/>
        <end position="157"/>
    </location>
</feature>
<keyword evidence="1" id="KW-0472">Membrane</keyword>
<dbReference type="InterPro" id="IPR001509">
    <property type="entry name" value="Epimerase_deHydtase"/>
</dbReference>
<gene>
    <name evidence="4" type="ORF">SAMN02949497_2290</name>
</gene>
<feature type="domain" description="NAD-dependent epimerase/dehydratase" evidence="3">
    <location>
        <begin position="319"/>
        <end position="384"/>
    </location>
</feature>
<dbReference type="PANTHER" id="PTHR43179">
    <property type="entry name" value="RHAMNOSYLTRANSFERASE WBBL"/>
    <property type="match status" value="1"/>
</dbReference>
<reference evidence="4 5" key="1">
    <citation type="submission" date="2016-12" db="EMBL/GenBank/DDBJ databases">
        <authorList>
            <person name="Song W.-J."/>
            <person name="Kurnit D.M."/>
        </authorList>
    </citation>
    <scope>NUCLEOTIDE SEQUENCE [LARGE SCALE GENOMIC DNA]</scope>
    <source>
        <strain evidence="4 5">175</strain>
    </source>
</reference>
<dbReference type="STRING" id="1760988.SAMN02949497_2290"/>
<keyword evidence="1" id="KW-1133">Transmembrane helix</keyword>
<evidence type="ECO:0000259" key="2">
    <source>
        <dbReference type="Pfam" id="PF00535"/>
    </source>
</evidence>
<accession>A0A1Y6CX63</accession>
<dbReference type="AlphaFoldDB" id="A0A1Y6CX63"/>
<organism evidence="4 5">
    <name type="scientific">Methylomagnum ishizawai</name>
    <dbReference type="NCBI Taxonomy" id="1760988"/>
    <lineage>
        <taxon>Bacteria</taxon>
        <taxon>Pseudomonadati</taxon>
        <taxon>Pseudomonadota</taxon>
        <taxon>Gammaproteobacteria</taxon>
        <taxon>Methylococcales</taxon>
        <taxon>Methylococcaceae</taxon>
        <taxon>Methylomagnum</taxon>
    </lineage>
</organism>
<protein>
    <submittedName>
        <fullName evidence="4">Glycosyltransferase, GT2 family</fullName>
    </submittedName>
</protein>
<dbReference type="SUPFAM" id="SSF51735">
    <property type="entry name" value="NAD(P)-binding Rossmann-fold domains"/>
    <property type="match status" value="1"/>
</dbReference>
<feature type="transmembrane region" description="Helical" evidence="1">
    <location>
        <begin position="265"/>
        <end position="287"/>
    </location>
</feature>
<dbReference type="Proteomes" id="UP000192923">
    <property type="component" value="Unassembled WGS sequence"/>
</dbReference>
<keyword evidence="5" id="KW-1185">Reference proteome</keyword>
<dbReference type="Pfam" id="PF01370">
    <property type="entry name" value="Epimerase"/>
    <property type="match status" value="2"/>
</dbReference>
<evidence type="ECO:0000313" key="5">
    <source>
        <dbReference type="Proteomes" id="UP000192923"/>
    </source>
</evidence>
<name>A0A1Y6CX63_9GAMM</name>
<dbReference type="PANTHER" id="PTHR43179:SF7">
    <property type="entry name" value="RHAMNOSYLTRANSFERASE WBBL"/>
    <property type="match status" value="1"/>
</dbReference>
<evidence type="ECO:0000313" key="4">
    <source>
        <dbReference type="EMBL" id="SMF94951.1"/>
    </source>
</evidence>
<dbReference type="SUPFAM" id="SSF53448">
    <property type="entry name" value="Nucleotide-diphospho-sugar transferases"/>
    <property type="match status" value="1"/>
</dbReference>
<feature type="domain" description="NAD-dependent epimerase/dehydratase" evidence="3">
    <location>
        <begin position="438"/>
        <end position="516"/>
    </location>
</feature>
<dbReference type="Pfam" id="PF00535">
    <property type="entry name" value="Glycos_transf_2"/>
    <property type="match status" value="1"/>
</dbReference>
<evidence type="ECO:0000256" key="1">
    <source>
        <dbReference type="SAM" id="Phobius"/>
    </source>
</evidence>
<dbReference type="InterPro" id="IPR001173">
    <property type="entry name" value="Glyco_trans_2-like"/>
</dbReference>
<evidence type="ECO:0000259" key="3">
    <source>
        <dbReference type="Pfam" id="PF01370"/>
    </source>
</evidence>
<keyword evidence="4" id="KW-0808">Transferase</keyword>
<dbReference type="GO" id="GO:0016740">
    <property type="term" value="F:transferase activity"/>
    <property type="evidence" value="ECO:0007669"/>
    <property type="project" value="UniProtKB-KW"/>
</dbReference>